<proteinExistence type="predicted"/>
<dbReference type="EMBL" id="GBXM01053434">
    <property type="protein sequence ID" value="JAH55143.1"/>
    <property type="molecule type" value="Transcribed_RNA"/>
</dbReference>
<name>A0A0E9TQX8_ANGAN</name>
<sequence>MEALYYIYYGKPHVMCRYFRKMKI</sequence>
<reference evidence="1" key="1">
    <citation type="submission" date="2014-11" db="EMBL/GenBank/DDBJ databases">
        <authorList>
            <person name="Amaro Gonzalez C."/>
        </authorList>
    </citation>
    <scope>NUCLEOTIDE SEQUENCE</scope>
</reference>
<evidence type="ECO:0000313" key="1">
    <source>
        <dbReference type="EMBL" id="JAH55143.1"/>
    </source>
</evidence>
<organism evidence="1">
    <name type="scientific">Anguilla anguilla</name>
    <name type="common">European freshwater eel</name>
    <name type="synonym">Muraena anguilla</name>
    <dbReference type="NCBI Taxonomy" id="7936"/>
    <lineage>
        <taxon>Eukaryota</taxon>
        <taxon>Metazoa</taxon>
        <taxon>Chordata</taxon>
        <taxon>Craniata</taxon>
        <taxon>Vertebrata</taxon>
        <taxon>Euteleostomi</taxon>
        <taxon>Actinopterygii</taxon>
        <taxon>Neopterygii</taxon>
        <taxon>Teleostei</taxon>
        <taxon>Anguilliformes</taxon>
        <taxon>Anguillidae</taxon>
        <taxon>Anguilla</taxon>
    </lineage>
</organism>
<dbReference type="AlphaFoldDB" id="A0A0E9TQX8"/>
<protein>
    <submittedName>
        <fullName evidence="1">Uncharacterized protein</fullName>
    </submittedName>
</protein>
<accession>A0A0E9TQX8</accession>
<reference evidence="1" key="2">
    <citation type="journal article" date="2015" name="Fish Shellfish Immunol.">
        <title>Early steps in the European eel (Anguilla anguilla)-Vibrio vulnificus interaction in the gills: Role of the RtxA13 toxin.</title>
        <authorList>
            <person name="Callol A."/>
            <person name="Pajuelo D."/>
            <person name="Ebbesson L."/>
            <person name="Teles M."/>
            <person name="MacKenzie S."/>
            <person name="Amaro C."/>
        </authorList>
    </citation>
    <scope>NUCLEOTIDE SEQUENCE</scope>
</reference>